<evidence type="ECO:0000313" key="5">
    <source>
        <dbReference type="EMBL" id="EGT38862.1"/>
    </source>
</evidence>
<name>G0PMX2_CAEBE</name>
<dbReference type="InterPro" id="IPR002939">
    <property type="entry name" value="DnaJ_C"/>
</dbReference>
<feature type="domain" description="Chaperone DnaJ C-terminal" evidence="3">
    <location>
        <begin position="3"/>
        <end position="53"/>
    </location>
</feature>
<evidence type="ECO:0000259" key="3">
    <source>
        <dbReference type="Pfam" id="PF01556"/>
    </source>
</evidence>
<reference evidence="5" key="1">
    <citation type="submission" date="2010-07" db="EMBL/GenBank/DDBJ databases">
        <authorList>
            <consortium name="The Caenorhabditis brenneri Sequencing and Analysis Consortium"/>
            <person name="Wilson R.K."/>
        </authorList>
    </citation>
    <scope>NUCLEOTIDE SEQUENCE</scope>
    <source>
        <strain evidence="5">PB2801</strain>
    </source>
</reference>
<dbReference type="STRING" id="135651.G0PMX2"/>
<dbReference type="GO" id="GO:0006457">
    <property type="term" value="P:protein folding"/>
    <property type="evidence" value="ECO:0007669"/>
    <property type="project" value="InterPro"/>
</dbReference>
<dbReference type="Gene3D" id="2.60.260.20">
    <property type="entry name" value="Urease metallochaperone UreE, N-terminal domain"/>
    <property type="match status" value="1"/>
</dbReference>
<dbReference type="HOGENOM" id="CLU_2560316_0_0_1"/>
<protein>
    <recommendedName>
        <fullName evidence="1">DnaJ homolog dnj-20</fullName>
    </recommendedName>
    <alternativeName>
        <fullName evidence="2">DnaJ domain protein 20</fullName>
    </alternativeName>
</protein>
<dbReference type="InterPro" id="IPR008971">
    <property type="entry name" value="HSP40/DnaJ_pept-bd"/>
</dbReference>
<proteinExistence type="predicted"/>
<reference evidence="6" key="3">
    <citation type="submission" date="2011-07" db="EMBL/GenBank/DDBJ databases">
        <authorList>
            <consortium name="Caenorhabditis brenneri Sequencing and Analysis Consortium"/>
            <person name="Wilson R.K."/>
        </authorList>
    </citation>
    <scope>NUCLEOTIDE SEQUENCE [LARGE SCALE GENOMIC DNA]</scope>
    <source>
        <strain evidence="6">PB2801</strain>
    </source>
</reference>
<dbReference type="Pfam" id="PF01556">
    <property type="entry name" value="DnaJ_C"/>
    <property type="match status" value="1"/>
</dbReference>
<evidence type="ECO:0000256" key="1">
    <source>
        <dbReference type="ARBA" id="ARBA00069674"/>
    </source>
</evidence>
<evidence type="ECO:0000313" key="6">
    <source>
        <dbReference type="Proteomes" id="UP000008068"/>
    </source>
</evidence>
<accession>G0PMX2</accession>
<evidence type="ECO:0000256" key="2">
    <source>
        <dbReference type="ARBA" id="ARBA00077014"/>
    </source>
</evidence>
<gene>
    <name evidence="4" type="ORF">CAEBREN_15397</name>
    <name evidence="5" type="ORF">CAEBREN_29114</name>
</gene>
<dbReference type="InterPro" id="IPR051736">
    <property type="entry name" value="DnaJ-B11-like"/>
</dbReference>
<dbReference type="Proteomes" id="UP000008068">
    <property type="component" value="Unassembled WGS sequence"/>
</dbReference>
<dbReference type="SUPFAM" id="SSF49493">
    <property type="entry name" value="HSP40/DnaJ peptide-binding domain"/>
    <property type="match status" value="1"/>
</dbReference>
<dbReference type="eggNOG" id="KOG0713">
    <property type="taxonomic scope" value="Eukaryota"/>
</dbReference>
<evidence type="ECO:0000313" key="4">
    <source>
        <dbReference type="EMBL" id="EGT38232.1"/>
    </source>
</evidence>
<dbReference type="EMBL" id="GL381575">
    <property type="protein sequence ID" value="EGT38862.1"/>
    <property type="molecule type" value="Genomic_DNA"/>
</dbReference>
<dbReference type="AlphaFoldDB" id="G0PMX2"/>
<organism evidence="6">
    <name type="scientific">Caenorhabditis brenneri</name>
    <name type="common">Nematode worm</name>
    <dbReference type="NCBI Taxonomy" id="135651"/>
    <lineage>
        <taxon>Eukaryota</taxon>
        <taxon>Metazoa</taxon>
        <taxon>Ecdysozoa</taxon>
        <taxon>Nematoda</taxon>
        <taxon>Chromadorea</taxon>
        <taxon>Rhabditida</taxon>
        <taxon>Rhabditina</taxon>
        <taxon>Rhabditomorpha</taxon>
        <taxon>Rhabditoidea</taxon>
        <taxon>Rhabditidae</taxon>
        <taxon>Peloderinae</taxon>
        <taxon>Caenorhabditis</taxon>
    </lineage>
</organism>
<dbReference type="EMBL" id="GL379803">
    <property type="protein sequence ID" value="EGT38232.1"/>
    <property type="molecule type" value="Genomic_DNA"/>
</dbReference>
<dbReference type="GO" id="GO:0051082">
    <property type="term" value="F:unfolded protein binding"/>
    <property type="evidence" value="ECO:0007669"/>
    <property type="project" value="InterPro"/>
</dbReference>
<dbReference type="OMA" id="KRDEGMP"/>
<dbReference type="GO" id="GO:0005783">
    <property type="term" value="C:endoplasmic reticulum"/>
    <property type="evidence" value="ECO:0007669"/>
    <property type="project" value="TreeGrafter"/>
</dbReference>
<dbReference type="PANTHER" id="PTHR44298">
    <property type="entry name" value="DNAJ HOMOLOG SUBFAMILY B MEMBER 11"/>
    <property type="match status" value="1"/>
</dbReference>
<sequence length="82" mass="9592">MEFPHLDGHIVKVQRDKVTWPGARLRKKDEGMPSLENNNRKGMLIITFDVEFPKTEMSDEQKKQIIEILQQQDIKPKAYNGL</sequence>
<reference evidence="5" key="2">
    <citation type="submission" date="2011-07" db="EMBL/GenBank/DDBJ databases">
        <authorList>
            <consortium name="WormBase Consortium"/>
        </authorList>
    </citation>
    <scope>NUCLEOTIDE SEQUENCE [LARGE SCALE GENOMIC DNA]</scope>
    <source>
        <strain evidence="5">PB2801</strain>
    </source>
</reference>
<dbReference type="GO" id="GO:0051787">
    <property type="term" value="F:misfolded protein binding"/>
    <property type="evidence" value="ECO:0007669"/>
    <property type="project" value="TreeGrafter"/>
</dbReference>
<dbReference type="PANTHER" id="PTHR44298:SF1">
    <property type="entry name" value="DNAJ HOMOLOG SUBFAMILY B MEMBER 11"/>
    <property type="match status" value="1"/>
</dbReference>
<dbReference type="OrthoDB" id="550424at2759"/>
<dbReference type="FunFam" id="2.60.260.20:FF:000013">
    <property type="entry name" value="DnaJ subfamily B member 11"/>
    <property type="match status" value="1"/>
</dbReference>
<keyword evidence="6" id="KW-1185">Reference proteome</keyword>